<dbReference type="CDD" id="cd07381">
    <property type="entry name" value="MPP_CapA"/>
    <property type="match status" value="1"/>
</dbReference>
<dbReference type="Gene3D" id="3.60.21.10">
    <property type="match status" value="1"/>
</dbReference>
<feature type="transmembrane region" description="Helical" evidence="2">
    <location>
        <begin position="14"/>
        <end position="35"/>
    </location>
</feature>
<dbReference type="RefSeq" id="WP_207941536.1">
    <property type="nucleotide sequence ID" value="NZ_CP147251.1"/>
</dbReference>
<dbReference type="PANTHER" id="PTHR33393">
    <property type="entry name" value="POLYGLUTAMINE SYNTHESIS ACCESSORY PROTEIN RV0574C-RELATED"/>
    <property type="match status" value="1"/>
</dbReference>
<protein>
    <submittedName>
        <fullName evidence="4">Gamma-polyglutamate biosynthesis protein CapA</fullName>
    </submittedName>
</protein>
<dbReference type="SMART" id="SM00854">
    <property type="entry name" value="PGA_cap"/>
    <property type="match status" value="1"/>
</dbReference>
<name>A0ABZ2SNC6_9ENTE</name>
<dbReference type="Pfam" id="PF09587">
    <property type="entry name" value="PGA_cap"/>
    <property type="match status" value="1"/>
</dbReference>
<gene>
    <name evidence="4" type="ORF">DOK78_000305</name>
</gene>
<evidence type="ECO:0000256" key="1">
    <source>
        <dbReference type="ARBA" id="ARBA00005662"/>
    </source>
</evidence>
<evidence type="ECO:0000259" key="3">
    <source>
        <dbReference type="SMART" id="SM00854"/>
    </source>
</evidence>
<dbReference type="InterPro" id="IPR052169">
    <property type="entry name" value="CW_Biosynth-Accessory"/>
</dbReference>
<keyword evidence="2" id="KW-0812">Transmembrane</keyword>
<dbReference type="EMBL" id="CP147251">
    <property type="protein sequence ID" value="WYJ75729.1"/>
    <property type="molecule type" value="Genomic_DNA"/>
</dbReference>
<comment type="similarity">
    <text evidence="1">Belongs to the CapA family.</text>
</comment>
<dbReference type="SUPFAM" id="SSF56300">
    <property type="entry name" value="Metallo-dependent phosphatases"/>
    <property type="match status" value="1"/>
</dbReference>
<sequence>MNDKRWLSRREKKIIFGLLVVLLFISIISTGYFIVYKGLSSPKNADEVRDTKTSQTKNQGPQTITVTASGDMLYHRPLYLSSFDGEGYDFANDYDQVKPLISSADIALGDFEGTINPNKEIGGFPLFNAPPSVVDSIKDAGFDVIDLAHNHILDTGIEGVTTTATAFREAGLDTIGVNVDDDDILVKEVNGIKVAMLAYSYGFNGIEESISQEDYDKYLKDLSIEKVEAEIKEAEKIADITIVMPQSGVEYALEPTEEQQTVYRQMIDFGADIIFGGHPHVAEPTEIVEKDGEKKFIIYSMGNLLSNQRYETVNYNYWTERGVIPEVEITKEGDRTYLSNVTLHPTWVSREPIPNHTYYDFEYGDMQAYDFQVVLAEDYLPDGQYANQVPEETRQRIETAYHEMIELLDLKW</sequence>
<reference evidence="4 5" key="1">
    <citation type="submission" date="2021-03" db="EMBL/GenBank/DDBJ databases">
        <authorList>
            <person name="Gilmore M.S."/>
            <person name="Schwartzman J."/>
            <person name="Van Tyne D."/>
            <person name="Martin M."/>
            <person name="Earl A.M."/>
            <person name="Manson A.L."/>
            <person name="Straub T."/>
            <person name="Salamzade R."/>
            <person name="Saavedra J."/>
            <person name="Lebreton F."/>
            <person name="Prichula J."/>
            <person name="Schaufler K."/>
            <person name="Gaca A."/>
            <person name="Sgardioli B."/>
            <person name="Wagenaar J."/>
            <person name="Strong T."/>
        </authorList>
    </citation>
    <scope>NUCLEOTIDE SEQUENCE [LARGE SCALE GENOMIC DNA]</scope>
    <source>
        <strain evidence="4 5">DIV2402</strain>
    </source>
</reference>
<evidence type="ECO:0000256" key="2">
    <source>
        <dbReference type="SAM" id="Phobius"/>
    </source>
</evidence>
<keyword evidence="2" id="KW-1133">Transmembrane helix</keyword>
<reference evidence="4 5" key="2">
    <citation type="submission" date="2024-03" db="EMBL/GenBank/DDBJ databases">
        <title>The Genome Sequence of Enterococcus sp. DIV2402.</title>
        <authorList>
            <consortium name="The Broad Institute Genomics Platform"/>
            <consortium name="The Broad Institute Microbial Omics Core"/>
            <consortium name="The Broad Institute Genomic Center for Infectious Diseases"/>
            <person name="Earl A."/>
            <person name="Manson A."/>
            <person name="Gilmore M."/>
            <person name="Schwartman J."/>
            <person name="Shea T."/>
            <person name="Abouelleil A."/>
            <person name="Cao P."/>
            <person name="Chapman S."/>
            <person name="Cusick C."/>
            <person name="Young S."/>
            <person name="Neafsey D."/>
            <person name="Nusbaum C."/>
            <person name="Birren B."/>
        </authorList>
    </citation>
    <scope>NUCLEOTIDE SEQUENCE [LARGE SCALE GENOMIC DNA]</scope>
    <source>
        <strain evidence="4 5">DIV2402</strain>
    </source>
</reference>
<evidence type="ECO:0000313" key="5">
    <source>
        <dbReference type="Proteomes" id="UP000664701"/>
    </source>
</evidence>
<accession>A0ABZ2SNC6</accession>
<dbReference type="InterPro" id="IPR029052">
    <property type="entry name" value="Metallo-depent_PP-like"/>
</dbReference>
<evidence type="ECO:0000313" key="4">
    <source>
        <dbReference type="EMBL" id="WYJ75729.1"/>
    </source>
</evidence>
<proteinExistence type="inferred from homology"/>
<keyword evidence="2" id="KW-0472">Membrane</keyword>
<feature type="domain" description="Capsule synthesis protein CapA" evidence="3">
    <location>
        <begin position="65"/>
        <end position="308"/>
    </location>
</feature>
<organism evidence="4 5">
    <name type="scientific">Candidatus Enterococcus lowellii</name>
    <dbReference type="NCBI Taxonomy" id="2230877"/>
    <lineage>
        <taxon>Bacteria</taxon>
        <taxon>Bacillati</taxon>
        <taxon>Bacillota</taxon>
        <taxon>Bacilli</taxon>
        <taxon>Lactobacillales</taxon>
        <taxon>Enterococcaceae</taxon>
        <taxon>Enterococcus</taxon>
    </lineage>
</organism>
<dbReference type="Proteomes" id="UP000664701">
    <property type="component" value="Chromosome"/>
</dbReference>
<keyword evidence="5" id="KW-1185">Reference proteome</keyword>
<dbReference type="PANTHER" id="PTHR33393:SF12">
    <property type="entry name" value="CAPSULE BIOSYNTHESIS PROTEIN CAPA"/>
    <property type="match status" value="1"/>
</dbReference>
<dbReference type="InterPro" id="IPR019079">
    <property type="entry name" value="Capsule_synth_CapA"/>
</dbReference>